<organism evidence="1 2">
    <name type="scientific">Mycolicibacter acidiphilus</name>
    <dbReference type="NCBI Taxonomy" id="2835306"/>
    <lineage>
        <taxon>Bacteria</taxon>
        <taxon>Bacillati</taxon>
        <taxon>Actinomycetota</taxon>
        <taxon>Actinomycetes</taxon>
        <taxon>Mycobacteriales</taxon>
        <taxon>Mycobacteriaceae</taxon>
        <taxon>Mycolicibacter</taxon>
    </lineage>
</organism>
<dbReference type="Proteomes" id="UP001519535">
    <property type="component" value="Unassembled WGS sequence"/>
</dbReference>
<proteinExistence type="predicted"/>
<keyword evidence="2" id="KW-1185">Reference proteome</keyword>
<reference evidence="1 2" key="1">
    <citation type="submission" date="2021-05" db="EMBL/GenBank/DDBJ databases">
        <title>Mycobacterium acidophilum sp. nov., an extremely acid-tolerant member of the genus Mycobacterium.</title>
        <authorList>
            <person name="Xia J."/>
        </authorList>
    </citation>
    <scope>NUCLEOTIDE SEQUENCE [LARGE SCALE GENOMIC DNA]</scope>
    <source>
        <strain evidence="1 2">M1</strain>
    </source>
</reference>
<accession>A0ABS5RPL9</accession>
<dbReference type="RefSeq" id="WP_214094973.1">
    <property type="nucleotide sequence ID" value="NZ_JAHCLR010000083.1"/>
</dbReference>
<evidence type="ECO:0000313" key="2">
    <source>
        <dbReference type="Proteomes" id="UP001519535"/>
    </source>
</evidence>
<dbReference type="EMBL" id="JAHCLR010000083">
    <property type="protein sequence ID" value="MBS9536144.1"/>
    <property type="molecule type" value="Genomic_DNA"/>
</dbReference>
<sequence length="144" mass="15877">MTVPSKPGRTAAQDAGEVAQLVERLTGMLDAVSAFQSRVRNYVHCGDEDDEVVISHDANGRLVEAWVQPGLQHKLTVEELEDAINDAITRNVAGTARGVEQLYTDFFSTFAEPPFTDDLMQNVVGVEMVQVFQKAGRINDERGR</sequence>
<comment type="caution">
    <text evidence="1">The sequence shown here is derived from an EMBL/GenBank/DDBJ whole genome shotgun (WGS) entry which is preliminary data.</text>
</comment>
<evidence type="ECO:0000313" key="1">
    <source>
        <dbReference type="EMBL" id="MBS9536144.1"/>
    </source>
</evidence>
<protein>
    <submittedName>
        <fullName evidence="1">Uncharacterized protein</fullName>
    </submittedName>
</protein>
<name>A0ABS5RPL9_9MYCO</name>
<gene>
    <name evidence="1" type="ORF">KIH27_21400</name>
</gene>